<accession>A0A212DCN1</accession>
<dbReference type="PANTHER" id="PTHR23232">
    <property type="entry name" value="KRAB DOMAIN C2H2 ZINC FINGER"/>
    <property type="match status" value="1"/>
</dbReference>
<dbReference type="InterPro" id="IPR001909">
    <property type="entry name" value="KRAB"/>
</dbReference>
<evidence type="ECO:0000313" key="3">
    <source>
        <dbReference type="Proteomes" id="UP000242450"/>
    </source>
</evidence>
<dbReference type="InterPro" id="IPR036051">
    <property type="entry name" value="KRAB_dom_sf"/>
</dbReference>
<feature type="domain" description="KRAB" evidence="1">
    <location>
        <begin position="2"/>
        <end position="77"/>
    </location>
</feature>
<dbReference type="CDD" id="cd07765">
    <property type="entry name" value="KRAB_A-box"/>
    <property type="match status" value="1"/>
</dbReference>
<dbReference type="InterPro" id="IPR050169">
    <property type="entry name" value="Krueppel_C2H2_ZnF"/>
</dbReference>
<reference evidence="2 3" key="1">
    <citation type="journal article" date="2018" name="Mol. Genet. Genomics">
        <title>The red deer Cervus elaphus genome CerEla1.0: sequencing, annotating, genes, and chromosomes.</title>
        <authorList>
            <person name="Bana N.A."/>
            <person name="Nyiri A."/>
            <person name="Nagy J."/>
            <person name="Frank K."/>
            <person name="Nagy T."/>
            <person name="Steger V."/>
            <person name="Schiller M."/>
            <person name="Lakatos P."/>
            <person name="Sugar L."/>
            <person name="Horn P."/>
            <person name="Barta E."/>
            <person name="Orosz L."/>
        </authorList>
    </citation>
    <scope>NUCLEOTIDE SEQUENCE [LARGE SCALE GENOMIC DNA]</scope>
    <source>
        <strain evidence="2">Hungarian</strain>
    </source>
</reference>
<dbReference type="EMBL" id="MKHE01000004">
    <property type="protein sequence ID" value="OWK15997.1"/>
    <property type="molecule type" value="Genomic_DNA"/>
</dbReference>
<organism evidence="2 3">
    <name type="scientific">Cervus elaphus hippelaphus</name>
    <name type="common">European red deer</name>
    <dbReference type="NCBI Taxonomy" id="46360"/>
    <lineage>
        <taxon>Eukaryota</taxon>
        <taxon>Metazoa</taxon>
        <taxon>Chordata</taxon>
        <taxon>Craniata</taxon>
        <taxon>Vertebrata</taxon>
        <taxon>Euteleostomi</taxon>
        <taxon>Mammalia</taxon>
        <taxon>Eutheria</taxon>
        <taxon>Laurasiatheria</taxon>
        <taxon>Artiodactyla</taxon>
        <taxon>Ruminantia</taxon>
        <taxon>Pecora</taxon>
        <taxon>Cervidae</taxon>
        <taxon>Cervinae</taxon>
        <taxon>Cervus</taxon>
    </lineage>
</organism>
<proteinExistence type="predicted"/>
<dbReference type="Pfam" id="PF01352">
    <property type="entry name" value="KRAB"/>
    <property type="match status" value="1"/>
</dbReference>
<dbReference type="SMART" id="SM00349">
    <property type="entry name" value="KRAB"/>
    <property type="match status" value="1"/>
</dbReference>
<evidence type="ECO:0000313" key="2">
    <source>
        <dbReference type="EMBL" id="OWK15997.1"/>
    </source>
</evidence>
<dbReference type="OrthoDB" id="9836105at2759"/>
<sequence length="77" mass="9111">MTKFQDVAVTFTKEALGLLDLAQRKLYHEVMLENFWNLVSMGHRNQNEIETLQEVELRHLLHEGLMCGQIWEQTQIN</sequence>
<comment type="caution">
    <text evidence="2">The sequence shown here is derived from an EMBL/GenBank/DDBJ whole genome shotgun (WGS) entry which is preliminary data.</text>
</comment>
<gene>
    <name evidence="2" type="ORF">Celaphus_00004580</name>
</gene>
<dbReference type="AlphaFoldDB" id="A0A212DCN1"/>
<dbReference type="Proteomes" id="UP000242450">
    <property type="component" value="Chromosome 4"/>
</dbReference>
<dbReference type="PANTHER" id="PTHR23232:SF156">
    <property type="entry name" value="KRAB DOMAIN-CONTAINING PROTEIN"/>
    <property type="match status" value="1"/>
</dbReference>
<name>A0A212DCN1_CEREH</name>
<dbReference type="Gene3D" id="6.10.140.140">
    <property type="match status" value="1"/>
</dbReference>
<dbReference type="SUPFAM" id="SSF109640">
    <property type="entry name" value="KRAB domain (Kruppel-associated box)"/>
    <property type="match status" value="1"/>
</dbReference>
<evidence type="ECO:0000259" key="1">
    <source>
        <dbReference type="PROSITE" id="PS50805"/>
    </source>
</evidence>
<dbReference type="PROSITE" id="PS50805">
    <property type="entry name" value="KRAB"/>
    <property type="match status" value="1"/>
</dbReference>
<keyword evidence="3" id="KW-1185">Reference proteome</keyword>
<dbReference type="GO" id="GO:0006355">
    <property type="term" value="P:regulation of DNA-templated transcription"/>
    <property type="evidence" value="ECO:0007669"/>
    <property type="project" value="InterPro"/>
</dbReference>
<protein>
    <recommendedName>
        <fullName evidence="1">KRAB domain-containing protein</fullName>
    </recommendedName>
</protein>